<keyword evidence="3" id="KW-1185">Reference proteome</keyword>
<reference evidence="2 3" key="1">
    <citation type="submission" date="2014-11" db="EMBL/GenBank/DDBJ databases">
        <title>Genetic blueprint of the zoonotic pathogen Toxocara canis.</title>
        <authorList>
            <person name="Zhu X.-Q."/>
            <person name="Korhonen P.K."/>
            <person name="Cai H."/>
            <person name="Young N.D."/>
            <person name="Nejsum P."/>
            <person name="von Samson-Himmelstjerna G."/>
            <person name="Boag P.R."/>
            <person name="Tan P."/>
            <person name="Li Q."/>
            <person name="Min J."/>
            <person name="Yang Y."/>
            <person name="Wang X."/>
            <person name="Fang X."/>
            <person name="Hall R.S."/>
            <person name="Hofmann A."/>
            <person name="Sternberg P.W."/>
            <person name="Jex A.R."/>
            <person name="Gasser R.B."/>
        </authorList>
    </citation>
    <scope>NUCLEOTIDE SEQUENCE [LARGE SCALE GENOMIC DNA]</scope>
    <source>
        <strain evidence="2">PN_DK_2014</strain>
    </source>
</reference>
<name>A0A0B2VXL8_TOXCA</name>
<dbReference type="OrthoDB" id="5805034at2759"/>
<comment type="caution">
    <text evidence="2">The sequence shown here is derived from an EMBL/GenBank/DDBJ whole genome shotgun (WGS) entry which is preliminary data.</text>
</comment>
<sequence>MIGIINMPCESPSEYYAAPPRSTRDAPLFVDDRPIQKTNRQYTPDGKRIGALNQQSQSAESLWAGAIKRSIVYQLGRDQLGRKAISCCNFSQIVDLVDTPPTGSSNSDVESNKRKFSVEETRQSNKREQPQRFTSFSANTAIAKTAQMLSMTLPR</sequence>
<evidence type="ECO:0000313" key="2">
    <source>
        <dbReference type="EMBL" id="KHN86097.1"/>
    </source>
</evidence>
<feature type="region of interest" description="Disordered" evidence="1">
    <location>
        <begin position="99"/>
        <end position="137"/>
    </location>
</feature>
<organism evidence="2 3">
    <name type="scientific">Toxocara canis</name>
    <name type="common">Canine roundworm</name>
    <dbReference type="NCBI Taxonomy" id="6265"/>
    <lineage>
        <taxon>Eukaryota</taxon>
        <taxon>Metazoa</taxon>
        <taxon>Ecdysozoa</taxon>
        <taxon>Nematoda</taxon>
        <taxon>Chromadorea</taxon>
        <taxon>Rhabditida</taxon>
        <taxon>Spirurina</taxon>
        <taxon>Ascaridomorpha</taxon>
        <taxon>Ascaridoidea</taxon>
        <taxon>Toxocaridae</taxon>
        <taxon>Toxocara</taxon>
    </lineage>
</organism>
<dbReference type="Proteomes" id="UP000031036">
    <property type="component" value="Unassembled WGS sequence"/>
</dbReference>
<evidence type="ECO:0000313" key="3">
    <source>
        <dbReference type="Proteomes" id="UP000031036"/>
    </source>
</evidence>
<accession>A0A0B2VXL8</accession>
<protein>
    <submittedName>
        <fullName evidence="2">Uncharacterized protein</fullName>
    </submittedName>
</protein>
<proteinExistence type="predicted"/>
<dbReference type="AlphaFoldDB" id="A0A0B2VXL8"/>
<evidence type="ECO:0000256" key="1">
    <source>
        <dbReference type="SAM" id="MobiDB-lite"/>
    </source>
</evidence>
<gene>
    <name evidence="2" type="ORF">Tcan_17828</name>
</gene>
<feature type="compositionally biased region" description="Basic and acidic residues" evidence="1">
    <location>
        <begin position="110"/>
        <end position="130"/>
    </location>
</feature>
<dbReference type="EMBL" id="JPKZ01000646">
    <property type="protein sequence ID" value="KHN86097.1"/>
    <property type="molecule type" value="Genomic_DNA"/>
</dbReference>